<comment type="caution">
    <text evidence="2">The sequence shown here is derived from an EMBL/GenBank/DDBJ whole genome shotgun (WGS) entry which is preliminary data.</text>
</comment>
<keyword evidence="3" id="KW-1185">Reference proteome</keyword>
<feature type="region of interest" description="Disordered" evidence="1">
    <location>
        <begin position="1"/>
        <end position="25"/>
    </location>
</feature>
<reference evidence="2" key="1">
    <citation type="submission" date="2021-02" db="EMBL/GenBank/DDBJ databases">
        <title>Genome sequence Cadophora malorum strain M34.</title>
        <authorList>
            <person name="Stefanovic E."/>
            <person name="Vu D."/>
            <person name="Scully C."/>
            <person name="Dijksterhuis J."/>
            <person name="Roader J."/>
            <person name="Houbraken J."/>
        </authorList>
    </citation>
    <scope>NUCLEOTIDE SEQUENCE</scope>
    <source>
        <strain evidence="2">M34</strain>
    </source>
</reference>
<protein>
    <submittedName>
        <fullName evidence="2">Uncharacterized protein</fullName>
    </submittedName>
</protein>
<feature type="region of interest" description="Disordered" evidence="1">
    <location>
        <begin position="316"/>
        <end position="369"/>
    </location>
</feature>
<evidence type="ECO:0000313" key="3">
    <source>
        <dbReference type="Proteomes" id="UP000664132"/>
    </source>
</evidence>
<evidence type="ECO:0000256" key="1">
    <source>
        <dbReference type="SAM" id="MobiDB-lite"/>
    </source>
</evidence>
<feature type="compositionally biased region" description="Basic and acidic residues" evidence="1">
    <location>
        <begin position="334"/>
        <end position="356"/>
    </location>
</feature>
<gene>
    <name evidence="2" type="ORF">IFR04_001011</name>
</gene>
<sequence length="369" mass="41877">MSAQQSLQTTPPGSFTSPPPTPPATEEKILTSIPQILAEVRRHKDGHSLRASEHWLAYPLEEHQYGNLQRELQKANLWDYYEHKLRHDYFPLEQLYILRMPSPLHESLLSYITQVLLHQLQAIAQSDSPSAKFAEDIENSASAEIVSKDAKYGPHQPDASFQHFDAQYPGVVLELSYSQKKKDLSRLADAYILGSDADIRVVIGIDVEYKGSKKASISIWRPHIGVDTAGEKELSVVQTVSDQLFRDEEGRLVPNSQASLQLQLQDFATEAFAEKFPDLSQSVHISAETLFSLLERAETKARRVKLGEGLVRNSTPWSRKRRRVSTPPEELDSDRERTFEKEEQRAIKKTTMDDVSYKTSSSEAEPELY</sequence>
<evidence type="ECO:0000313" key="2">
    <source>
        <dbReference type="EMBL" id="KAG4425804.1"/>
    </source>
</evidence>
<dbReference type="AlphaFoldDB" id="A0A8H7WJ30"/>
<organism evidence="2 3">
    <name type="scientific">Cadophora malorum</name>
    <dbReference type="NCBI Taxonomy" id="108018"/>
    <lineage>
        <taxon>Eukaryota</taxon>
        <taxon>Fungi</taxon>
        <taxon>Dikarya</taxon>
        <taxon>Ascomycota</taxon>
        <taxon>Pezizomycotina</taxon>
        <taxon>Leotiomycetes</taxon>
        <taxon>Helotiales</taxon>
        <taxon>Ploettnerulaceae</taxon>
        <taxon>Cadophora</taxon>
    </lineage>
</organism>
<dbReference type="OrthoDB" id="3485856at2759"/>
<name>A0A8H7WJ30_9HELO</name>
<dbReference type="EMBL" id="JAFJYH010000007">
    <property type="protein sequence ID" value="KAG4425804.1"/>
    <property type="molecule type" value="Genomic_DNA"/>
</dbReference>
<dbReference type="Proteomes" id="UP000664132">
    <property type="component" value="Unassembled WGS sequence"/>
</dbReference>
<accession>A0A8H7WJ30</accession>
<proteinExistence type="predicted"/>